<sequence length="88" mass="10075">MNNFSHDQVSHEQVSNDQQRNSLDSEIHTHNVNLFSMRDVICYCSVKQRERVDVNVRVIIQQLSIISITMFACVTASAYSKSTSHAFN</sequence>
<keyword evidence="2" id="KW-0472">Membrane</keyword>
<feature type="transmembrane region" description="Helical" evidence="2">
    <location>
        <begin position="59"/>
        <end position="79"/>
    </location>
</feature>
<feature type="region of interest" description="Disordered" evidence="1">
    <location>
        <begin position="1"/>
        <end position="22"/>
    </location>
</feature>
<evidence type="ECO:0000313" key="3">
    <source>
        <dbReference type="EMBL" id="CEK62805.1"/>
    </source>
</evidence>
<feature type="non-terminal residue" evidence="3">
    <location>
        <position position="88"/>
    </location>
</feature>
<gene>
    <name evidence="3" type="primary">ORF46171</name>
</gene>
<proteinExistence type="predicted"/>
<evidence type="ECO:0000256" key="1">
    <source>
        <dbReference type="SAM" id="MobiDB-lite"/>
    </source>
</evidence>
<dbReference type="EMBL" id="HACG01015940">
    <property type="protein sequence ID" value="CEK62805.1"/>
    <property type="molecule type" value="Transcribed_RNA"/>
</dbReference>
<protein>
    <submittedName>
        <fullName evidence="3">Uncharacterized protein</fullName>
    </submittedName>
</protein>
<keyword evidence="2" id="KW-0812">Transmembrane</keyword>
<name>A0A0B6Z505_9EUPU</name>
<accession>A0A0B6Z505</accession>
<reference evidence="3" key="1">
    <citation type="submission" date="2014-12" db="EMBL/GenBank/DDBJ databases">
        <title>Insight into the proteome of Arion vulgaris.</title>
        <authorList>
            <person name="Aradska J."/>
            <person name="Bulat T."/>
            <person name="Smidak R."/>
            <person name="Sarate P."/>
            <person name="Gangsoo J."/>
            <person name="Sialana F."/>
            <person name="Bilban M."/>
            <person name="Lubec G."/>
        </authorList>
    </citation>
    <scope>NUCLEOTIDE SEQUENCE</scope>
    <source>
        <tissue evidence="3">Skin</tissue>
    </source>
</reference>
<keyword evidence="2" id="KW-1133">Transmembrane helix</keyword>
<evidence type="ECO:0000256" key="2">
    <source>
        <dbReference type="SAM" id="Phobius"/>
    </source>
</evidence>
<dbReference type="AlphaFoldDB" id="A0A0B6Z505"/>
<organism evidence="3">
    <name type="scientific">Arion vulgaris</name>
    <dbReference type="NCBI Taxonomy" id="1028688"/>
    <lineage>
        <taxon>Eukaryota</taxon>
        <taxon>Metazoa</taxon>
        <taxon>Spiralia</taxon>
        <taxon>Lophotrochozoa</taxon>
        <taxon>Mollusca</taxon>
        <taxon>Gastropoda</taxon>
        <taxon>Heterobranchia</taxon>
        <taxon>Euthyneura</taxon>
        <taxon>Panpulmonata</taxon>
        <taxon>Eupulmonata</taxon>
        <taxon>Stylommatophora</taxon>
        <taxon>Helicina</taxon>
        <taxon>Arionoidea</taxon>
        <taxon>Arionidae</taxon>
        <taxon>Arion</taxon>
    </lineage>
</organism>